<proteinExistence type="evidence at transcript level"/>
<keyword evidence="1 2" id="KW-0663">Pyridoxal phosphate</keyword>
<dbReference type="CDD" id="cd06822">
    <property type="entry name" value="PLPDE_III_YBL036c_euk"/>
    <property type="match status" value="1"/>
</dbReference>
<protein>
    <recommendedName>
        <fullName evidence="2">Pyridoxal phosphate homeostasis protein</fullName>
        <shortName evidence="2">PLP homeostasis protein</shortName>
    </recommendedName>
</protein>
<accession>A0A0K8R7F4</accession>
<feature type="modified residue" description="N6-(pyridoxal phosphate)lysine" evidence="2 3">
    <location>
        <position position="40"/>
    </location>
</feature>
<dbReference type="HAMAP" id="MF_02087">
    <property type="entry name" value="PLP_homeostasis"/>
    <property type="match status" value="1"/>
</dbReference>
<dbReference type="InterPro" id="IPR029066">
    <property type="entry name" value="PLP-binding_barrel"/>
</dbReference>
<evidence type="ECO:0000259" key="5">
    <source>
        <dbReference type="Pfam" id="PF01168"/>
    </source>
</evidence>
<comment type="cofactor">
    <cofactor evidence="3">
        <name>pyridoxal 5'-phosphate</name>
        <dbReference type="ChEBI" id="CHEBI:597326"/>
    </cofactor>
</comment>
<dbReference type="InterPro" id="IPR001608">
    <property type="entry name" value="Ala_racemase_N"/>
</dbReference>
<dbReference type="EMBL" id="GADI01006812">
    <property type="protein sequence ID" value="JAA66996.1"/>
    <property type="molecule type" value="mRNA"/>
</dbReference>
<comment type="function">
    <text evidence="2">Pyridoxal 5'-phosphate (PLP)-binding protein, which may be involved in intracellular homeostatic regulation of pyridoxal 5'-phosphate (PLP), the active form of vitamin B6.</text>
</comment>
<evidence type="ECO:0000256" key="1">
    <source>
        <dbReference type="ARBA" id="ARBA00022898"/>
    </source>
</evidence>
<name>A0A0K8R7F4_IXORI</name>
<feature type="domain" description="Alanine racemase N-terminal" evidence="5">
    <location>
        <begin position="25"/>
        <end position="241"/>
    </location>
</feature>
<dbReference type="PANTHER" id="PTHR10146">
    <property type="entry name" value="PROLINE SYNTHETASE CO-TRANSCRIBED BACTERIAL HOMOLOG PROTEIN"/>
    <property type="match status" value="1"/>
</dbReference>
<dbReference type="NCBIfam" id="TIGR00044">
    <property type="entry name" value="YggS family pyridoxal phosphate-dependent enzyme"/>
    <property type="match status" value="1"/>
</dbReference>
<dbReference type="FunFam" id="3.20.20.10:FF:000007">
    <property type="entry name" value="Pyridoxal phosphate homeostasis protein"/>
    <property type="match status" value="1"/>
</dbReference>
<dbReference type="PIRSF" id="PIRSF004848">
    <property type="entry name" value="YBL036c_PLPDEIII"/>
    <property type="match status" value="1"/>
</dbReference>
<dbReference type="Pfam" id="PF01168">
    <property type="entry name" value="Ala_racemase_N"/>
    <property type="match status" value="1"/>
</dbReference>
<sequence>MRRIMAEVEIAKALQLVREKVIAASKERSGPPARLVAVSKTKPAELLIAAYEEGQRHFGENYIQELEEKANNPEIQTACPEIKWHFIGRLQRNKVAKLAKIPNLFMVETLESSKTAMALNSCWALNGLPPLNVMVQVNTSGEEQKNGVEPKEAASLVEFVLKECPNLKFSGLMTIGMAEYDATAGPNPDFVSLLKSREELCKELNLDVGAVELSMGMSADYEEAVRMGSTNVRVGSTIFGPRNYPAKV</sequence>
<evidence type="ECO:0000313" key="6">
    <source>
        <dbReference type="EMBL" id="JAA66996.1"/>
    </source>
</evidence>
<dbReference type="Gene3D" id="3.20.20.10">
    <property type="entry name" value="Alanine racemase"/>
    <property type="match status" value="1"/>
</dbReference>
<reference evidence="6" key="1">
    <citation type="submission" date="2012-12" db="EMBL/GenBank/DDBJ databases">
        <title>Identification and characterization of a phenylalanine ammonia-lyase gene family in Isatis indigotica Fort.</title>
        <authorList>
            <person name="Liu Q."/>
            <person name="Chen J."/>
            <person name="Zhou X."/>
            <person name="Di P."/>
            <person name="Xiao Y."/>
            <person name="Xuan H."/>
            <person name="Zhang L."/>
            <person name="Chen W."/>
        </authorList>
    </citation>
    <scope>NUCLEOTIDE SEQUENCE</scope>
    <source>
        <tissue evidence="6">Salivary gland</tissue>
    </source>
</reference>
<dbReference type="InterPro" id="IPR011078">
    <property type="entry name" value="PyrdxlP_homeostasis"/>
</dbReference>
<comment type="similarity">
    <text evidence="2 4">Belongs to the pyridoxal phosphate-binding protein YggS/PROSC family.</text>
</comment>
<dbReference type="AlphaFoldDB" id="A0A0K8R7F4"/>
<dbReference type="SUPFAM" id="SSF51419">
    <property type="entry name" value="PLP-binding barrel"/>
    <property type="match status" value="1"/>
</dbReference>
<evidence type="ECO:0000256" key="2">
    <source>
        <dbReference type="HAMAP-Rule" id="MF_03225"/>
    </source>
</evidence>
<evidence type="ECO:0000256" key="4">
    <source>
        <dbReference type="RuleBase" id="RU004514"/>
    </source>
</evidence>
<dbReference type="PROSITE" id="PS01211">
    <property type="entry name" value="UPF0001"/>
    <property type="match status" value="1"/>
</dbReference>
<dbReference type="GO" id="GO:0030170">
    <property type="term" value="F:pyridoxal phosphate binding"/>
    <property type="evidence" value="ECO:0007669"/>
    <property type="project" value="UniProtKB-UniRule"/>
</dbReference>
<evidence type="ECO:0000256" key="3">
    <source>
        <dbReference type="PIRSR" id="PIRSR004848-1"/>
    </source>
</evidence>
<organism evidence="6">
    <name type="scientific">Ixodes ricinus</name>
    <name type="common">Common tick</name>
    <name type="synonym">Acarus ricinus</name>
    <dbReference type="NCBI Taxonomy" id="34613"/>
    <lineage>
        <taxon>Eukaryota</taxon>
        <taxon>Metazoa</taxon>
        <taxon>Ecdysozoa</taxon>
        <taxon>Arthropoda</taxon>
        <taxon>Chelicerata</taxon>
        <taxon>Arachnida</taxon>
        <taxon>Acari</taxon>
        <taxon>Parasitiformes</taxon>
        <taxon>Ixodida</taxon>
        <taxon>Ixodoidea</taxon>
        <taxon>Ixodidae</taxon>
        <taxon>Ixodinae</taxon>
        <taxon>Ixodes</taxon>
    </lineage>
</organism>
<dbReference type="PANTHER" id="PTHR10146:SF14">
    <property type="entry name" value="PYRIDOXAL PHOSPHATE HOMEOSTASIS PROTEIN"/>
    <property type="match status" value="1"/>
</dbReference>